<evidence type="ECO:0000256" key="12">
    <source>
        <dbReference type="RuleBase" id="RU003750"/>
    </source>
</evidence>
<feature type="transmembrane region" description="Helical" evidence="13">
    <location>
        <begin position="150"/>
        <end position="168"/>
    </location>
</feature>
<evidence type="ECO:0000256" key="8">
    <source>
        <dbReference type="ARBA" id="ARBA00023136"/>
    </source>
</evidence>
<dbReference type="InterPro" id="IPR004570">
    <property type="entry name" value="Phosphatidylglycerol_P_synth"/>
</dbReference>
<dbReference type="InterPro" id="IPR048254">
    <property type="entry name" value="CDP_ALCOHOL_P_TRANSF_CS"/>
</dbReference>
<evidence type="ECO:0000256" key="11">
    <source>
        <dbReference type="NCBIfam" id="TIGR00560"/>
    </source>
</evidence>
<dbReference type="RefSeq" id="WP_319955713.1">
    <property type="nucleotide sequence ID" value="NZ_JAXAVX010000016.1"/>
</dbReference>
<keyword evidence="10" id="KW-1208">Phospholipid metabolism</keyword>
<keyword evidence="5 13" id="KW-0812">Transmembrane</keyword>
<comment type="similarity">
    <text evidence="2 12">Belongs to the CDP-alcohol phosphatidyltransferase class-I family.</text>
</comment>
<comment type="subcellular location">
    <subcellularLocation>
        <location evidence="1">Membrane</location>
        <topology evidence="1">Multi-pass membrane protein</topology>
    </subcellularLocation>
</comment>
<dbReference type="PANTHER" id="PTHR14269:SF62">
    <property type="entry name" value="CDP-DIACYLGLYCEROL--GLYCEROL-3-PHOSPHATE 3-PHOSPHATIDYLTRANSFERASE 1, CHLOROPLASTIC"/>
    <property type="match status" value="1"/>
</dbReference>
<keyword evidence="7" id="KW-0443">Lipid metabolism</keyword>
<keyword evidence="6 13" id="KW-1133">Transmembrane helix</keyword>
<name>A0ABU4VP02_9ACTN</name>
<organism evidence="14 15">
    <name type="scientific">Patulibacter brassicae</name>
    <dbReference type="NCBI Taxonomy" id="1705717"/>
    <lineage>
        <taxon>Bacteria</taxon>
        <taxon>Bacillati</taxon>
        <taxon>Actinomycetota</taxon>
        <taxon>Thermoleophilia</taxon>
        <taxon>Solirubrobacterales</taxon>
        <taxon>Patulibacteraceae</taxon>
        <taxon>Patulibacter</taxon>
    </lineage>
</organism>
<evidence type="ECO:0000256" key="9">
    <source>
        <dbReference type="ARBA" id="ARBA00023209"/>
    </source>
</evidence>
<comment type="caution">
    <text evidence="14">The sequence shown here is derived from an EMBL/GenBank/DDBJ whole genome shotgun (WGS) entry which is preliminary data.</text>
</comment>
<evidence type="ECO:0000256" key="10">
    <source>
        <dbReference type="ARBA" id="ARBA00023264"/>
    </source>
</evidence>
<evidence type="ECO:0000256" key="1">
    <source>
        <dbReference type="ARBA" id="ARBA00004141"/>
    </source>
</evidence>
<protein>
    <recommendedName>
        <fullName evidence="11">CDP-diacylglycerol--glycerol-3-phosphate 3-phosphatidyltransferase</fullName>
        <ecNumber evidence="11">2.7.8.5</ecNumber>
    </recommendedName>
</protein>
<dbReference type="EMBL" id="JAXAVX010000016">
    <property type="protein sequence ID" value="MDX8153563.1"/>
    <property type="molecule type" value="Genomic_DNA"/>
</dbReference>
<evidence type="ECO:0000313" key="14">
    <source>
        <dbReference type="EMBL" id="MDX8153563.1"/>
    </source>
</evidence>
<evidence type="ECO:0000256" key="3">
    <source>
        <dbReference type="ARBA" id="ARBA00022516"/>
    </source>
</evidence>
<gene>
    <name evidence="14" type="primary">pgsA</name>
    <name evidence="14" type="ORF">SK069_18340</name>
</gene>
<dbReference type="Proteomes" id="UP001277761">
    <property type="component" value="Unassembled WGS sequence"/>
</dbReference>
<reference evidence="14 15" key="1">
    <citation type="submission" date="2023-11" db="EMBL/GenBank/DDBJ databases">
        <authorList>
            <person name="Xu M."/>
            <person name="Jiang T."/>
        </authorList>
    </citation>
    <scope>NUCLEOTIDE SEQUENCE [LARGE SCALE GENOMIC DNA]</scope>
    <source>
        <strain evidence="14 15">SD</strain>
    </source>
</reference>
<dbReference type="NCBIfam" id="TIGR00560">
    <property type="entry name" value="pgsA"/>
    <property type="match status" value="1"/>
</dbReference>
<evidence type="ECO:0000256" key="6">
    <source>
        <dbReference type="ARBA" id="ARBA00022989"/>
    </source>
</evidence>
<accession>A0ABU4VP02</accession>
<keyword evidence="4 12" id="KW-0808">Transferase</keyword>
<dbReference type="EC" id="2.7.8.5" evidence="11"/>
<keyword evidence="9" id="KW-0594">Phospholipid biosynthesis</keyword>
<proteinExistence type="inferred from homology"/>
<dbReference type="InterPro" id="IPR043130">
    <property type="entry name" value="CDP-OH_PTrfase_TM_dom"/>
</dbReference>
<dbReference type="PIRSF" id="PIRSF000847">
    <property type="entry name" value="Phos_ph_gly_syn"/>
    <property type="match status" value="1"/>
</dbReference>
<evidence type="ECO:0000256" key="13">
    <source>
        <dbReference type="SAM" id="Phobius"/>
    </source>
</evidence>
<evidence type="ECO:0000313" key="15">
    <source>
        <dbReference type="Proteomes" id="UP001277761"/>
    </source>
</evidence>
<dbReference type="InterPro" id="IPR050324">
    <property type="entry name" value="CDP-alcohol_PTase-I"/>
</dbReference>
<dbReference type="Pfam" id="PF01066">
    <property type="entry name" value="CDP-OH_P_transf"/>
    <property type="match status" value="1"/>
</dbReference>
<dbReference type="Gene3D" id="1.20.120.1760">
    <property type="match status" value="1"/>
</dbReference>
<evidence type="ECO:0000256" key="5">
    <source>
        <dbReference type="ARBA" id="ARBA00022692"/>
    </source>
</evidence>
<keyword evidence="3" id="KW-0444">Lipid biosynthesis</keyword>
<feature type="transmembrane region" description="Helical" evidence="13">
    <location>
        <begin position="119"/>
        <end position="144"/>
    </location>
</feature>
<dbReference type="InterPro" id="IPR000462">
    <property type="entry name" value="CDP-OH_P_trans"/>
</dbReference>
<evidence type="ECO:0000256" key="4">
    <source>
        <dbReference type="ARBA" id="ARBA00022679"/>
    </source>
</evidence>
<keyword evidence="8 13" id="KW-0472">Membrane</keyword>
<dbReference type="PANTHER" id="PTHR14269">
    <property type="entry name" value="CDP-DIACYLGLYCEROL--GLYCEROL-3-PHOSPHATE 3-PHOSPHATIDYLTRANSFERASE-RELATED"/>
    <property type="match status" value="1"/>
</dbReference>
<dbReference type="GO" id="GO:0008444">
    <property type="term" value="F:CDP-diacylglycerol-glycerol-3-phosphate 3-phosphatidyltransferase activity"/>
    <property type="evidence" value="ECO:0007669"/>
    <property type="project" value="UniProtKB-EC"/>
</dbReference>
<sequence>MPPANVPNVLTVGRILLVPVFIIALLERTETGDDVAAAVFVVASATDFVDGWLARRSEQISSFGKLADPLADKLLVGGAMVALVHLDRLALWVAVVVIGRELVVQLARTFAARQGEVIAAAWLGKWKAAIQMLVILLLILVVPSPGWLDALVYAMVAITLWSGADYFLGMRRAMRSGDATAAT</sequence>
<dbReference type="PROSITE" id="PS00379">
    <property type="entry name" value="CDP_ALCOHOL_P_TRANSF"/>
    <property type="match status" value="1"/>
</dbReference>
<evidence type="ECO:0000256" key="2">
    <source>
        <dbReference type="ARBA" id="ARBA00010441"/>
    </source>
</evidence>
<feature type="transmembrane region" description="Helical" evidence="13">
    <location>
        <begin position="6"/>
        <end position="26"/>
    </location>
</feature>
<evidence type="ECO:0000256" key="7">
    <source>
        <dbReference type="ARBA" id="ARBA00023098"/>
    </source>
</evidence>
<keyword evidence="15" id="KW-1185">Reference proteome</keyword>